<evidence type="ECO:0000313" key="2">
    <source>
        <dbReference type="EMBL" id="OQR94916.1"/>
    </source>
</evidence>
<dbReference type="SUPFAM" id="SSF49899">
    <property type="entry name" value="Concanavalin A-like lectins/glucanases"/>
    <property type="match status" value="1"/>
</dbReference>
<dbReference type="AlphaFoldDB" id="A0A1V9ZA92"/>
<feature type="region of interest" description="Disordered" evidence="1">
    <location>
        <begin position="41"/>
        <end position="66"/>
    </location>
</feature>
<evidence type="ECO:0008006" key="4">
    <source>
        <dbReference type="Google" id="ProtNLM"/>
    </source>
</evidence>
<keyword evidence="3" id="KW-1185">Reference proteome</keyword>
<name>A0A1V9ZA92_9STRA</name>
<dbReference type="CDD" id="cd11709">
    <property type="entry name" value="SPRY"/>
    <property type="match status" value="1"/>
</dbReference>
<organism evidence="2 3">
    <name type="scientific">Thraustotheca clavata</name>
    <dbReference type="NCBI Taxonomy" id="74557"/>
    <lineage>
        <taxon>Eukaryota</taxon>
        <taxon>Sar</taxon>
        <taxon>Stramenopiles</taxon>
        <taxon>Oomycota</taxon>
        <taxon>Saprolegniomycetes</taxon>
        <taxon>Saprolegniales</taxon>
        <taxon>Achlyaceae</taxon>
        <taxon>Thraustotheca</taxon>
    </lineage>
</organism>
<dbReference type="EMBL" id="JNBS01002157">
    <property type="protein sequence ID" value="OQR94916.1"/>
    <property type="molecule type" value="Genomic_DNA"/>
</dbReference>
<proteinExistence type="predicted"/>
<dbReference type="InterPro" id="IPR013320">
    <property type="entry name" value="ConA-like_dom_sf"/>
</dbReference>
<dbReference type="OrthoDB" id="77405at2759"/>
<sequence length="360" mass="41084">MAALLSADVRLVGTTEESLLSKSLPELSSLNQATSACDAASASFHDQSDVKSNENDPKQENIKEESILHQEDPIVEMIKSIRQECIASKKTIRNHQKDLVNIQQAQQASMDQLIKQFDHVHQLIERQQEELNKQYTMLDKRQNSIDTLLPTISNGSIKKRVVGTSSKQVNKRLKAEDPITLVPKDKFIEIPHTKFQWDLDRCGPYAFIRNNAHSIYTTQAGWNVVVGTCTAKRFAVQITLPKNKYVNTIAIGFTHEPNFWRDPINKHPKVFFFNHTGWYMNIRKGTLCSRDHDDSPFASKLKSGDVLSSIWDDVHGTIRFLRNDIDMGVAFKGIFNHHNWQLYPAIVSYDKNIEITILDP</sequence>
<feature type="compositionally biased region" description="Basic and acidic residues" evidence="1">
    <location>
        <begin position="46"/>
        <end position="66"/>
    </location>
</feature>
<protein>
    <recommendedName>
        <fullName evidence="4">B30.2/SPRY domain-containing protein</fullName>
    </recommendedName>
</protein>
<gene>
    <name evidence="2" type="ORF">THRCLA_08065</name>
</gene>
<evidence type="ECO:0000256" key="1">
    <source>
        <dbReference type="SAM" id="MobiDB-lite"/>
    </source>
</evidence>
<accession>A0A1V9ZA92</accession>
<evidence type="ECO:0000313" key="3">
    <source>
        <dbReference type="Proteomes" id="UP000243217"/>
    </source>
</evidence>
<dbReference type="InterPro" id="IPR043136">
    <property type="entry name" value="B30.2/SPRY_sf"/>
</dbReference>
<dbReference type="Gene3D" id="2.60.120.920">
    <property type="match status" value="1"/>
</dbReference>
<reference evidence="2 3" key="1">
    <citation type="journal article" date="2014" name="Genome Biol. Evol.">
        <title>The secreted proteins of Achlya hypogyna and Thraustotheca clavata identify the ancestral oomycete secretome and reveal gene acquisitions by horizontal gene transfer.</title>
        <authorList>
            <person name="Misner I."/>
            <person name="Blouin N."/>
            <person name="Leonard G."/>
            <person name="Richards T.A."/>
            <person name="Lane C.E."/>
        </authorList>
    </citation>
    <scope>NUCLEOTIDE SEQUENCE [LARGE SCALE GENOMIC DNA]</scope>
    <source>
        <strain evidence="2 3">ATCC 34112</strain>
    </source>
</reference>
<dbReference type="Proteomes" id="UP000243217">
    <property type="component" value="Unassembled WGS sequence"/>
</dbReference>
<comment type="caution">
    <text evidence="2">The sequence shown here is derived from an EMBL/GenBank/DDBJ whole genome shotgun (WGS) entry which is preliminary data.</text>
</comment>